<protein>
    <submittedName>
        <fullName evidence="2">GCN5-related N-acetyltransferase</fullName>
    </submittedName>
</protein>
<evidence type="ECO:0000259" key="1">
    <source>
        <dbReference type="PROSITE" id="PS51186"/>
    </source>
</evidence>
<evidence type="ECO:0000313" key="3">
    <source>
        <dbReference type="Proteomes" id="UP000000466"/>
    </source>
</evidence>
<dbReference type="KEGG" id="saga:M5M_10960"/>
<dbReference type="AlphaFoldDB" id="K4KJN9"/>
<dbReference type="HOGENOM" id="CLU_013985_22_3_6"/>
<dbReference type="Pfam" id="PF00583">
    <property type="entry name" value="Acetyltransf_1"/>
    <property type="match status" value="1"/>
</dbReference>
<dbReference type="eggNOG" id="COG0456">
    <property type="taxonomic scope" value="Bacteria"/>
</dbReference>
<proteinExistence type="predicted"/>
<accession>K4KJN9</accession>
<evidence type="ECO:0000313" key="2">
    <source>
        <dbReference type="EMBL" id="AFU99369.1"/>
    </source>
</evidence>
<dbReference type="InterPro" id="IPR000182">
    <property type="entry name" value="GNAT_dom"/>
</dbReference>
<dbReference type="RefSeq" id="WP_015047533.1">
    <property type="nucleotide sequence ID" value="NC_018868.3"/>
</dbReference>
<feature type="domain" description="N-acetyltransferase" evidence="1">
    <location>
        <begin position="2"/>
        <end position="139"/>
    </location>
</feature>
<dbReference type="InterPro" id="IPR016181">
    <property type="entry name" value="Acyl_CoA_acyltransferase"/>
</dbReference>
<dbReference type="Gene3D" id="3.40.630.30">
    <property type="match status" value="1"/>
</dbReference>
<dbReference type="OrthoDB" id="6871659at2"/>
<reference evidence="2 3" key="1">
    <citation type="journal article" date="2013" name="Genome Announc.">
        <title>Complete genome sequence of Simiduia agarivorans SA1(T), a marine bacterium able to degrade a variety of polysaccharides.</title>
        <authorList>
            <person name="Lin S.Y."/>
            <person name="Shieh W.Y."/>
            <person name="Chen J.S."/>
            <person name="Tang S.L."/>
        </authorList>
    </citation>
    <scope>NUCLEOTIDE SEQUENCE [LARGE SCALE GENOMIC DNA]</scope>
    <source>
        <strain evidence="3">DSM 21679 / JCM 13881 / BCRC 17597 / SA1</strain>
    </source>
</reference>
<keyword evidence="3" id="KW-1185">Reference proteome</keyword>
<dbReference type="EMBL" id="CP003746">
    <property type="protein sequence ID" value="AFU99369.1"/>
    <property type="molecule type" value="Genomic_DNA"/>
</dbReference>
<dbReference type="GO" id="GO:0016747">
    <property type="term" value="F:acyltransferase activity, transferring groups other than amino-acyl groups"/>
    <property type="evidence" value="ECO:0007669"/>
    <property type="project" value="InterPro"/>
</dbReference>
<dbReference type="PROSITE" id="PS51186">
    <property type="entry name" value="GNAT"/>
    <property type="match status" value="1"/>
</dbReference>
<name>K4KJN9_SIMAS</name>
<dbReference type="SUPFAM" id="SSF55729">
    <property type="entry name" value="Acyl-CoA N-acyltransferases (Nat)"/>
    <property type="match status" value="1"/>
</dbReference>
<dbReference type="Proteomes" id="UP000000466">
    <property type="component" value="Chromosome"/>
</dbReference>
<gene>
    <name evidence="2" type="ordered locus">M5M_10960</name>
</gene>
<sequence>MISFSPIIDLAASAKLTSVNMREYYERYGVAWDVAAIESQTADLDNFDLIADGVAVGAVRLSYESDCCYLRDLQVAEGYKNRGYGAAAIAKCVQLALSKGARVLKLKVFQISPAYRLYERSGFVVESSDDRFYYMSRVL</sequence>
<dbReference type="STRING" id="1117647.M5M_10960"/>
<organism evidence="2 3">
    <name type="scientific">Simiduia agarivorans (strain DSM 21679 / JCM 13881 / BCRC 17597 / SA1)</name>
    <dbReference type="NCBI Taxonomy" id="1117647"/>
    <lineage>
        <taxon>Bacteria</taxon>
        <taxon>Pseudomonadati</taxon>
        <taxon>Pseudomonadota</taxon>
        <taxon>Gammaproteobacteria</taxon>
        <taxon>Cellvibrionales</taxon>
        <taxon>Cellvibrionaceae</taxon>
        <taxon>Simiduia</taxon>
    </lineage>
</organism>